<sequence>MTGVGPRVSWVMWSRGLEGLTATQCLVVGELARLADWRGETVCPVSHLVEVTHRTRRSVHNALRGLERRGLVDCRARWRADGSQASSSRRLVALAAVADFEAVKAVDEASRDGAGEVEADDLVEPDGPVIARGDDQGLREAIVRAVEEAWVGPAARLVARSMLVVVGQQFRAAVQRGVDFAFMEVDESRWDTASWAWETLRVGADVIARARSPWAMWANNTLRATSSRNWPVPEGVVVEELDAAGPAASSMVWGPGDAAGMEAAALDDFGSVLEGMVEALVAAGMGEAVAWAGTLRVVELSMRGASRRHQLAAEDVRLADLGVSPRCARAWMTLLVGSRRGASPSVLGLSEQDLAERASQVAAAYAEDLAATW</sequence>
<keyword evidence="2" id="KW-1185">Reference proteome</keyword>
<protein>
    <submittedName>
        <fullName evidence="1">Uncharacterized protein</fullName>
    </submittedName>
</protein>
<dbReference type="Proteomes" id="UP000266895">
    <property type="component" value="Chromosome"/>
</dbReference>
<reference evidence="1 2" key="1">
    <citation type="submission" date="2018-12" db="EMBL/GenBank/DDBJ databases">
        <authorList>
            <consortium name="Pathogen Informatics"/>
        </authorList>
    </citation>
    <scope>NUCLEOTIDE SEQUENCE [LARGE SCALE GENOMIC DNA]</scope>
    <source>
        <strain evidence="1 2">NCTC11636</strain>
    </source>
</reference>
<name>A0A3S4RCG2_9ACTO</name>
<dbReference type="EMBL" id="LR134350">
    <property type="protein sequence ID" value="VEG30006.1"/>
    <property type="molecule type" value="Genomic_DNA"/>
</dbReference>
<organism evidence="1 2">
    <name type="scientific">Actinomyces howellii</name>
    <dbReference type="NCBI Taxonomy" id="52771"/>
    <lineage>
        <taxon>Bacteria</taxon>
        <taxon>Bacillati</taxon>
        <taxon>Actinomycetota</taxon>
        <taxon>Actinomycetes</taxon>
        <taxon>Actinomycetales</taxon>
        <taxon>Actinomycetaceae</taxon>
        <taxon>Actinomyces</taxon>
    </lineage>
</organism>
<dbReference type="KEGG" id="ahw:NCTC11636_02479"/>
<evidence type="ECO:0000313" key="2">
    <source>
        <dbReference type="Proteomes" id="UP000266895"/>
    </source>
</evidence>
<dbReference type="AlphaFoldDB" id="A0A3S4RCG2"/>
<gene>
    <name evidence="1" type="ORF">NCTC11636_02479</name>
</gene>
<accession>A0A3S4RCG2</accession>
<evidence type="ECO:0000313" key="1">
    <source>
        <dbReference type="EMBL" id="VEG30006.1"/>
    </source>
</evidence>
<proteinExistence type="predicted"/>